<accession>A0ABN8MLC1</accession>
<reference evidence="1 2" key="1">
    <citation type="submission" date="2022-05" db="EMBL/GenBank/DDBJ databases">
        <authorList>
            <consortium name="Genoscope - CEA"/>
            <person name="William W."/>
        </authorList>
    </citation>
    <scope>NUCLEOTIDE SEQUENCE [LARGE SCALE GENOMIC DNA]</scope>
</reference>
<protein>
    <submittedName>
        <fullName evidence="1">Uncharacterized protein</fullName>
    </submittedName>
</protein>
<keyword evidence="2" id="KW-1185">Reference proteome</keyword>
<dbReference type="Proteomes" id="UP001159427">
    <property type="component" value="Unassembled WGS sequence"/>
</dbReference>
<dbReference type="PANTHER" id="PTHR35450:SF2">
    <property type="entry name" value="REVERSE TRANSCRIPTASE DOMAIN-CONTAINING PROTEIN"/>
    <property type="match status" value="1"/>
</dbReference>
<dbReference type="EMBL" id="CALNXI010000629">
    <property type="protein sequence ID" value="CAH3030355.1"/>
    <property type="molecule type" value="Genomic_DNA"/>
</dbReference>
<evidence type="ECO:0000313" key="2">
    <source>
        <dbReference type="Proteomes" id="UP001159427"/>
    </source>
</evidence>
<proteinExistence type="predicted"/>
<name>A0ABN8MLC1_9CNID</name>
<evidence type="ECO:0000313" key="1">
    <source>
        <dbReference type="EMBL" id="CAH3030355.1"/>
    </source>
</evidence>
<organism evidence="1 2">
    <name type="scientific">Porites evermanni</name>
    <dbReference type="NCBI Taxonomy" id="104178"/>
    <lineage>
        <taxon>Eukaryota</taxon>
        <taxon>Metazoa</taxon>
        <taxon>Cnidaria</taxon>
        <taxon>Anthozoa</taxon>
        <taxon>Hexacorallia</taxon>
        <taxon>Scleractinia</taxon>
        <taxon>Fungiina</taxon>
        <taxon>Poritidae</taxon>
        <taxon>Porites</taxon>
    </lineage>
</organism>
<comment type="caution">
    <text evidence="1">The sequence shown here is derived from an EMBL/GenBank/DDBJ whole genome shotgun (WGS) entry which is preliminary data.</text>
</comment>
<dbReference type="PANTHER" id="PTHR35450">
    <property type="entry name" value="REVERSE TRANSCRIPTASE DOMAIN-CONTAINING PROTEIN"/>
    <property type="match status" value="1"/>
</dbReference>
<gene>
    <name evidence="1" type="ORF">PEVE_00037818</name>
</gene>
<sequence>MHKILKGGKTTNFDGIKLPAEGREISALQQEEGYKYLGVLEASDVLQELKLTKEYFHRIRSILKSRLNRGYVVAAINESTVSHLRCGGGLLEWKKAEVEAIDRKTRKLFTMYGTVNLRANTRRVYCQGRKVDMG</sequence>